<proteinExistence type="predicted"/>
<dbReference type="AlphaFoldDB" id="A0AAV4YDN8"/>
<reference evidence="1 2" key="1">
    <citation type="submission" date="2021-06" db="EMBL/GenBank/DDBJ databases">
        <title>Caerostris extrusa draft genome.</title>
        <authorList>
            <person name="Kono N."/>
            <person name="Arakawa K."/>
        </authorList>
    </citation>
    <scope>NUCLEOTIDE SEQUENCE [LARGE SCALE GENOMIC DNA]</scope>
</reference>
<accession>A0AAV4YDN8</accession>
<evidence type="ECO:0000313" key="2">
    <source>
        <dbReference type="Proteomes" id="UP001054945"/>
    </source>
</evidence>
<protein>
    <submittedName>
        <fullName evidence="1">Uncharacterized protein</fullName>
    </submittedName>
</protein>
<dbReference type="Proteomes" id="UP001054945">
    <property type="component" value="Unassembled WGS sequence"/>
</dbReference>
<name>A0AAV4YDN8_CAEEX</name>
<organism evidence="1 2">
    <name type="scientific">Caerostris extrusa</name>
    <name type="common">Bark spider</name>
    <name type="synonym">Caerostris bankana</name>
    <dbReference type="NCBI Taxonomy" id="172846"/>
    <lineage>
        <taxon>Eukaryota</taxon>
        <taxon>Metazoa</taxon>
        <taxon>Ecdysozoa</taxon>
        <taxon>Arthropoda</taxon>
        <taxon>Chelicerata</taxon>
        <taxon>Arachnida</taxon>
        <taxon>Araneae</taxon>
        <taxon>Araneomorphae</taxon>
        <taxon>Entelegynae</taxon>
        <taxon>Araneoidea</taxon>
        <taxon>Araneidae</taxon>
        <taxon>Caerostris</taxon>
    </lineage>
</organism>
<gene>
    <name evidence="1" type="ORF">CEXT_133281</name>
</gene>
<sequence length="82" mass="9654">MIDRNLSLEEEDPEEIIFRSGMKETCRVCVPLQLTDGEGFWVDNRERNDRLESSLEENPEEMIFRSGWKRRAGYVFPAADGW</sequence>
<evidence type="ECO:0000313" key="1">
    <source>
        <dbReference type="EMBL" id="GIZ04619.1"/>
    </source>
</evidence>
<comment type="caution">
    <text evidence="1">The sequence shown here is derived from an EMBL/GenBank/DDBJ whole genome shotgun (WGS) entry which is preliminary data.</text>
</comment>
<keyword evidence="2" id="KW-1185">Reference proteome</keyword>
<dbReference type="EMBL" id="BPLR01019115">
    <property type="protein sequence ID" value="GIZ04619.1"/>
    <property type="molecule type" value="Genomic_DNA"/>
</dbReference>